<dbReference type="EMBL" id="UINC01007523">
    <property type="protein sequence ID" value="SVA33796.1"/>
    <property type="molecule type" value="Genomic_DNA"/>
</dbReference>
<evidence type="ECO:0000256" key="12">
    <source>
        <dbReference type="ARBA" id="ARBA00023186"/>
    </source>
</evidence>
<evidence type="ECO:0000256" key="14">
    <source>
        <dbReference type="SAM" id="Phobius"/>
    </source>
</evidence>
<sequence length="172" mass="19561">MILKRSQLLFVISAYCAAMLIIAFFMEYYLGLKPCILCQFQRLCIFVMLLTSIAALLHKSQSLISFRAYLISIQALVFLAIYLSVRQLYLQSLPDELIPNCAPDLNYLLETLPISKVLLLALKGDGNCSEVVWSFLGISIPGWTLVSYSLISVYMFFNLKFSRDIHSYFGKS</sequence>
<proteinExistence type="inferred from homology"/>
<keyword evidence="4" id="KW-1003">Cell membrane</keyword>
<keyword evidence="3" id="KW-0813">Transport</keyword>
<dbReference type="InterPro" id="IPR003752">
    <property type="entry name" value="DiS_bond_form_DsbB/BdbC"/>
</dbReference>
<evidence type="ECO:0000256" key="11">
    <source>
        <dbReference type="ARBA" id="ARBA00023157"/>
    </source>
</evidence>
<keyword evidence="12" id="KW-0143">Chaperone</keyword>
<keyword evidence="5" id="KW-0997">Cell inner membrane</keyword>
<feature type="transmembrane region" description="Helical" evidence="14">
    <location>
        <begin position="7"/>
        <end position="28"/>
    </location>
</feature>
<feature type="transmembrane region" description="Helical" evidence="14">
    <location>
        <begin position="40"/>
        <end position="57"/>
    </location>
</feature>
<keyword evidence="9" id="KW-0560">Oxidoreductase</keyword>
<evidence type="ECO:0000256" key="9">
    <source>
        <dbReference type="ARBA" id="ARBA00023002"/>
    </source>
</evidence>
<reference evidence="15" key="1">
    <citation type="submission" date="2018-05" db="EMBL/GenBank/DDBJ databases">
        <authorList>
            <person name="Lanie J.A."/>
            <person name="Ng W.-L."/>
            <person name="Kazmierczak K.M."/>
            <person name="Andrzejewski T.M."/>
            <person name="Davidsen T.M."/>
            <person name="Wayne K.J."/>
            <person name="Tettelin H."/>
            <person name="Glass J.I."/>
            <person name="Rusch D."/>
            <person name="Podicherti R."/>
            <person name="Tsui H.-C.T."/>
            <person name="Winkler M.E."/>
        </authorList>
    </citation>
    <scope>NUCLEOTIDE SEQUENCE</scope>
</reference>
<dbReference type="HAMAP" id="MF_00286">
    <property type="entry name" value="DsbB"/>
    <property type="match status" value="1"/>
</dbReference>
<dbReference type="InterPro" id="IPR023380">
    <property type="entry name" value="DsbB-like_sf"/>
</dbReference>
<dbReference type="AlphaFoldDB" id="A0A381V091"/>
<evidence type="ECO:0000313" key="15">
    <source>
        <dbReference type="EMBL" id="SVA33796.1"/>
    </source>
</evidence>
<keyword evidence="13" id="KW-0676">Redox-active center</keyword>
<evidence type="ECO:0000256" key="3">
    <source>
        <dbReference type="ARBA" id="ARBA00022448"/>
    </source>
</evidence>
<keyword evidence="6 14" id="KW-0812">Transmembrane</keyword>
<keyword evidence="7" id="KW-0249">Electron transport</keyword>
<evidence type="ECO:0000256" key="6">
    <source>
        <dbReference type="ARBA" id="ARBA00022692"/>
    </source>
</evidence>
<comment type="similarity">
    <text evidence="2">Belongs to the DsbB family.</text>
</comment>
<keyword evidence="8 14" id="KW-1133">Transmembrane helix</keyword>
<dbReference type="InterPro" id="IPR022920">
    <property type="entry name" value="Disulphide_bond_form_DsbB"/>
</dbReference>
<dbReference type="GO" id="GO:0015035">
    <property type="term" value="F:protein-disulfide reductase activity"/>
    <property type="evidence" value="ECO:0007669"/>
    <property type="project" value="InterPro"/>
</dbReference>
<evidence type="ECO:0008006" key="16">
    <source>
        <dbReference type="Google" id="ProtNLM"/>
    </source>
</evidence>
<feature type="transmembrane region" description="Helical" evidence="14">
    <location>
        <begin position="69"/>
        <end position="89"/>
    </location>
</feature>
<dbReference type="SUPFAM" id="SSF158442">
    <property type="entry name" value="DsbB-like"/>
    <property type="match status" value="1"/>
</dbReference>
<dbReference type="GO" id="GO:0005886">
    <property type="term" value="C:plasma membrane"/>
    <property type="evidence" value="ECO:0007669"/>
    <property type="project" value="UniProtKB-SubCell"/>
</dbReference>
<dbReference type="Gene3D" id="1.20.1550.10">
    <property type="entry name" value="DsbB-like"/>
    <property type="match status" value="1"/>
</dbReference>
<dbReference type="Pfam" id="PF02600">
    <property type="entry name" value="DsbB"/>
    <property type="match status" value="1"/>
</dbReference>
<accession>A0A381V091</accession>
<evidence type="ECO:0000256" key="4">
    <source>
        <dbReference type="ARBA" id="ARBA00022475"/>
    </source>
</evidence>
<keyword evidence="10 14" id="KW-0472">Membrane</keyword>
<dbReference type="PANTHER" id="PTHR36570:SF3">
    <property type="entry name" value="DISULFIDE BOND FORMATION PROTEIN B"/>
    <property type="match status" value="1"/>
</dbReference>
<evidence type="ECO:0000256" key="5">
    <source>
        <dbReference type="ARBA" id="ARBA00022519"/>
    </source>
</evidence>
<keyword evidence="11" id="KW-1015">Disulfide bond</keyword>
<evidence type="ECO:0000256" key="8">
    <source>
        <dbReference type="ARBA" id="ARBA00022989"/>
    </source>
</evidence>
<dbReference type="InterPro" id="IPR050183">
    <property type="entry name" value="DsbB"/>
</dbReference>
<evidence type="ECO:0000256" key="2">
    <source>
        <dbReference type="ARBA" id="ARBA00008823"/>
    </source>
</evidence>
<organism evidence="15">
    <name type="scientific">marine metagenome</name>
    <dbReference type="NCBI Taxonomy" id="408172"/>
    <lineage>
        <taxon>unclassified sequences</taxon>
        <taxon>metagenomes</taxon>
        <taxon>ecological metagenomes</taxon>
    </lineage>
</organism>
<gene>
    <name evidence="15" type="ORF">METZ01_LOCUS86650</name>
</gene>
<comment type="subcellular location">
    <subcellularLocation>
        <location evidence="1">Cell inner membrane</location>
        <topology evidence="1">Multi-pass membrane protein</topology>
    </subcellularLocation>
</comment>
<evidence type="ECO:0000256" key="7">
    <source>
        <dbReference type="ARBA" id="ARBA00022982"/>
    </source>
</evidence>
<evidence type="ECO:0000256" key="10">
    <source>
        <dbReference type="ARBA" id="ARBA00023136"/>
    </source>
</evidence>
<protein>
    <recommendedName>
        <fullName evidence="16">Disulfide bond formation protein B</fullName>
    </recommendedName>
</protein>
<evidence type="ECO:0000256" key="1">
    <source>
        <dbReference type="ARBA" id="ARBA00004429"/>
    </source>
</evidence>
<dbReference type="PANTHER" id="PTHR36570">
    <property type="entry name" value="DISULFIDE BOND FORMATION PROTEIN B"/>
    <property type="match status" value="1"/>
</dbReference>
<name>A0A381V091_9ZZZZ</name>
<evidence type="ECO:0000256" key="13">
    <source>
        <dbReference type="ARBA" id="ARBA00023284"/>
    </source>
</evidence>
<feature type="transmembrane region" description="Helical" evidence="14">
    <location>
        <begin position="132"/>
        <end position="157"/>
    </location>
</feature>
<dbReference type="GO" id="GO:0006457">
    <property type="term" value="P:protein folding"/>
    <property type="evidence" value="ECO:0007669"/>
    <property type="project" value="InterPro"/>
</dbReference>